<dbReference type="RefSeq" id="WP_092117113.1">
    <property type="nucleotide sequence ID" value="NZ_FMXO01000003.1"/>
</dbReference>
<gene>
    <name evidence="2" type="ORF">SAMN05660653_00606</name>
</gene>
<evidence type="ECO:0000313" key="2">
    <source>
        <dbReference type="EMBL" id="SDB12539.1"/>
    </source>
</evidence>
<dbReference type="EMBL" id="FMXO01000003">
    <property type="protein sequence ID" value="SDB12539.1"/>
    <property type="molecule type" value="Genomic_DNA"/>
</dbReference>
<proteinExistence type="predicted"/>
<keyword evidence="3" id="KW-1185">Reference proteome</keyword>
<dbReference type="InterPro" id="IPR012675">
    <property type="entry name" value="Beta-grasp_dom_sf"/>
</dbReference>
<reference evidence="2 3" key="1">
    <citation type="submission" date="2016-10" db="EMBL/GenBank/DDBJ databases">
        <authorList>
            <person name="de Groot N.N."/>
        </authorList>
    </citation>
    <scope>NUCLEOTIDE SEQUENCE [LARGE SCALE GENOMIC DNA]</scope>
    <source>
        <strain evidence="2 3">ASO4-2</strain>
    </source>
</reference>
<accession>A0A1G6AW62</accession>
<organism evidence="2 3">
    <name type="scientific">Desulfonatronum thiosulfatophilum</name>
    <dbReference type="NCBI Taxonomy" id="617002"/>
    <lineage>
        <taxon>Bacteria</taxon>
        <taxon>Pseudomonadati</taxon>
        <taxon>Thermodesulfobacteriota</taxon>
        <taxon>Desulfovibrionia</taxon>
        <taxon>Desulfovibrionales</taxon>
        <taxon>Desulfonatronaceae</taxon>
        <taxon>Desulfonatronum</taxon>
    </lineage>
</organism>
<dbReference type="InterPro" id="IPR004095">
    <property type="entry name" value="TGS"/>
</dbReference>
<dbReference type="STRING" id="617002.SAMN05660653_00606"/>
<dbReference type="InterPro" id="IPR016155">
    <property type="entry name" value="Mopterin_synth/thiamin_S_b"/>
</dbReference>
<dbReference type="Pfam" id="PF02597">
    <property type="entry name" value="ThiS"/>
    <property type="match status" value="1"/>
</dbReference>
<dbReference type="PROSITE" id="PS51880">
    <property type="entry name" value="TGS"/>
    <property type="match status" value="1"/>
</dbReference>
<dbReference type="Gene3D" id="3.10.20.30">
    <property type="match status" value="1"/>
</dbReference>
<evidence type="ECO:0000259" key="1">
    <source>
        <dbReference type="PROSITE" id="PS51880"/>
    </source>
</evidence>
<sequence length="65" mass="7105">MISVRLEPKGREIEITKASTVLQLLRQLGLGPNAALVIRNKELLTPDRRINAGDTIIVRGVSSRG</sequence>
<dbReference type="AlphaFoldDB" id="A0A1G6AW62"/>
<dbReference type="Proteomes" id="UP000198771">
    <property type="component" value="Unassembled WGS sequence"/>
</dbReference>
<dbReference type="SUPFAM" id="SSF54285">
    <property type="entry name" value="MoaD/ThiS"/>
    <property type="match status" value="1"/>
</dbReference>
<dbReference type="OrthoDB" id="5460212at2"/>
<protein>
    <submittedName>
        <fullName evidence="2">Sulfur carrier protein</fullName>
    </submittedName>
</protein>
<dbReference type="InterPro" id="IPR003749">
    <property type="entry name" value="ThiS/MoaD-like"/>
</dbReference>
<evidence type="ECO:0000313" key="3">
    <source>
        <dbReference type="Proteomes" id="UP000198771"/>
    </source>
</evidence>
<name>A0A1G6AW62_9BACT</name>
<feature type="domain" description="TGS" evidence="1">
    <location>
        <begin position="1"/>
        <end position="60"/>
    </location>
</feature>